<dbReference type="OrthoDB" id="5146008at2"/>
<gene>
    <name evidence="1" type="ORF">PF66_04120</name>
</gene>
<proteinExistence type="predicted"/>
<sequence length="70" mass="7941">MKAIRDLLLNLETERQRALVEQDHARLHEPFDDELLYVHTTGLVADQQRRSGATCTNLAQVPLRATCQAV</sequence>
<dbReference type="InterPro" id="IPR032710">
    <property type="entry name" value="NTF2-like_dom_sf"/>
</dbReference>
<reference evidence="1 2" key="1">
    <citation type="journal article" date="2015" name="PLoS ONE">
        <title>Rice-Infecting Pseudomonas Genomes Are Highly Accessorized and Harbor Multiple Putative Virulence Mechanisms to Cause Sheath Brown Rot.</title>
        <authorList>
            <person name="Quibod I.L."/>
            <person name="Grande G."/>
            <person name="Oreiro E.G."/>
            <person name="Borja F.N."/>
            <person name="Dossa G.S."/>
            <person name="Mauleon R."/>
            <person name="Cruz C.V."/>
            <person name="Oliva R."/>
        </authorList>
    </citation>
    <scope>NUCLEOTIDE SEQUENCE [LARGE SCALE GENOMIC DNA]</scope>
    <source>
        <strain evidence="1 2">IRRI 6609</strain>
    </source>
</reference>
<name>A0A0M9GEY4_9PSED</name>
<organism evidence="1 2">
    <name type="scientific">Pseudomonas asplenii</name>
    <dbReference type="NCBI Taxonomy" id="53407"/>
    <lineage>
        <taxon>Bacteria</taxon>
        <taxon>Pseudomonadati</taxon>
        <taxon>Pseudomonadota</taxon>
        <taxon>Gammaproteobacteria</taxon>
        <taxon>Pseudomonadales</taxon>
        <taxon>Pseudomonadaceae</taxon>
        <taxon>Pseudomonas</taxon>
    </lineage>
</organism>
<evidence type="ECO:0000313" key="1">
    <source>
        <dbReference type="EMBL" id="KPA89269.1"/>
    </source>
</evidence>
<dbReference type="AlphaFoldDB" id="A0A0M9GEY4"/>
<dbReference type="RefSeq" id="WP_054063643.1">
    <property type="nucleotide sequence ID" value="NZ_JSYZ01000016.1"/>
</dbReference>
<dbReference type="SUPFAM" id="SSF54427">
    <property type="entry name" value="NTF2-like"/>
    <property type="match status" value="1"/>
</dbReference>
<dbReference type="EMBL" id="JSYZ01000016">
    <property type="protein sequence ID" value="KPA89269.1"/>
    <property type="molecule type" value="Genomic_DNA"/>
</dbReference>
<evidence type="ECO:0000313" key="2">
    <source>
        <dbReference type="Proteomes" id="UP000037931"/>
    </source>
</evidence>
<dbReference type="Proteomes" id="UP000037931">
    <property type="component" value="Unassembled WGS sequence"/>
</dbReference>
<accession>A0A0M9GEY4</accession>
<dbReference type="Gene3D" id="3.10.450.50">
    <property type="match status" value="1"/>
</dbReference>
<comment type="caution">
    <text evidence="1">The sequence shown here is derived from an EMBL/GenBank/DDBJ whole genome shotgun (WGS) entry which is preliminary data.</text>
</comment>
<keyword evidence="2" id="KW-1185">Reference proteome</keyword>
<protein>
    <submittedName>
        <fullName evidence="1">Uncharacterized protein</fullName>
    </submittedName>
</protein>
<dbReference type="STRING" id="50340.PF66_04120"/>